<comment type="caution">
    <text evidence="6">The sequence shown here is derived from an EMBL/GenBank/DDBJ whole genome shotgun (WGS) entry which is preliminary data.</text>
</comment>
<keyword evidence="1 4" id="KW-0328">Glycosyltransferase</keyword>
<dbReference type="Pfam" id="PF01048">
    <property type="entry name" value="PNP_UDP_1"/>
    <property type="match status" value="1"/>
</dbReference>
<dbReference type="FunFam" id="3.40.50.1580:FF:000012">
    <property type="entry name" value="Probable 6-oxopurine nucleoside phosphorylase"/>
    <property type="match status" value="1"/>
</dbReference>
<dbReference type="UniPathway" id="UPA00606"/>
<dbReference type="InterPro" id="IPR010044">
    <property type="entry name" value="MTAP"/>
</dbReference>
<dbReference type="GO" id="GO:0006166">
    <property type="term" value="P:purine ribonucleoside salvage"/>
    <property type="evidence" value="ECO:0007669"/>
    <property type="project" value="UniProtKB-UniRule"/>
</dbReference>
<comment type="pathway">
    <text evidence="4">Purine metabolism; purine nucleoside salvage.</text>
</comment>
<dbReference type="AlphaFoldDB" id="A0A1F5T5Q0"/>
<proteinExistence type="inferred from homology"/>
<dbReference type="GO" id="GO:0005829">
    <property type="term" value="C:cytosol"/>
    <property type="evidence" value="ECO:0007669"/>
    <property type="project" value="TreeGrafter"/>
</dbReference>
<dbReference type="NCBIfam" id="TIGR01694">
    <property type="entry name" value="MTAP"/>
    <property type="match status" value="1"/>
</dbReference>
<dbReference type="PANTHER" id="PTHR42679">
    <property type="entry name" value="S-METHYL-5'-THIOADENOSINE PHOSPHORYLASE"/>
    <property type="match status" value="1"/>
</dbReference>
<evidence type="ECO:0000256" key="2">
    <source>
        <dbReference type="ARBA" id="ARBA00022679"/>
    </source>
</evidence>
<protein>
    <recommendedName>
        <fullName evidence="4">Purine nucleoside phosphorylase</fullName>
        <shortName evidence="4">PNP</shortName>
        <ecNumber evidence="4">2.4.2.1</ecNumber>
    </recommendedName>
</protein>
<evidence type="ECO:0000256" key="1">
    <source>
        <dbReference type="ARBA" id="ARBA00022676"/>
    </source>
</evidence>
<feature type="site" description="Important for substrate specificity" evidence="4">
    <location>
        <position position="162"/>
    </location>
</feature>
<dbReference type="SUPFAM" id="SSF53167">
    <property type="entry name" value="Purine and uridine phosphorylases"/>
    <property type="match status" value="1"/>
</dbReference>
<dbReference type="GO" id="GO:0017061">
    <property type="term" value="F:S-methyl-5-thioadenosine phosphorylase activity"/>
    <property type="evidence" value="ECO:0007669"/>
    <property type="project" value="InterPro"/>
</dbReference>
<dbReference type="HAMAP" id="MF_01963">
    <property type="entry name" value="MTAP"/>
    <property type="match status" value="1"/>
</dbReference>
<keyword evidence="3 4" id="KW-0660">Purine salvage</keyword>
<gene>
    <name evidence="6" type="ORF">A2482_00665</name>
</gene>
<feature type="binding site" evidence="4">
    <location>
        <position position="8"/>
    </location>
    <ligand>
        <name>phosphate</name>
        <dbReference type="ChEBI" id="CHEBI:43474"/>
    </ligand>
</feature>
<dbReference type="InterPro" id="IPR018099">
    <property type="entry name" value="Purine_phosphorylase-2_CS"/>
</dbReference>
<dbReference type="GO" id="GO:0019509">
    <property type="term" value="P:L-methionine salvage from methylthioadenosine"/>
    <property type="evidence" value="ECO:0007669"/>
    <property type="project" value="TreeGrafter"/>
</dbReference>
<organism evidence="6 7">
    <name type="scientific">Candidatus Falkowbacteria bacterium RIFOXYC2_FULL_48_21</name>
    <dbReference type="NCBI Taxonomy" id="1798005"/>
    <lineage>
        <taxon>Bacteria</taxon>
        <taxon>Candidatus Falkowiibacteriota</taxon>
    </lineage>
</organism>
<comment type="catalytic activity">
    <reaction evidence="4">
        <text>a purine D-ribonucleoside + phosphate = a purine nucleobase + alpha-D-ribose 1-phosphate</text>
        <dbReference type="Rhea" id="RHEA:19805"/>
        <dbReference type="ChEBI" id="CHEBI:26386"/>
        <dbReference type="ChEBI" id="CHEBI:43474"/>
        <dbReference type="ChEBI" id="CHEBI:57720"/>
        <dbReference type="ChEBI" id="CHEBI:142355"/>
        <dbReference type="EC" id="2.4.2.1"/>
    </reaction>
</comment>
<accession>A0A1F5T5Q0</accession>
<feature type="binding site" evidence="4">
    <location>
        <begin position="204"/>
        <end position="206"/>
    </location>
    <ligand>
        <name>substrate</name>
    </ligand>
</feature>
<sequence>MFGIIGGSGLDDPKLLQDYQEVNIETPFGKPAGSITVGKINGVDVAILARHGKDHSIMPTKVPYRANVWALKELGCTHILATTACGSLKEEIAPGDLVFLDQFVDFTKHRNLTFYEDKVVHTPMADPFDATLRGKLVDAAKAFGFKYHEKGTIITIEGPRFSTKAESNLFRSWGIDVVNMSTVPEVILANELQIPYQAIAMATDYDCWREGEEAVTWEMIVERMKGNAERVKRLLIAIIK</sequence>
<keyword evidence="2 4" id="KW-0808">Transferase</keyword>
<dbReference type="Proteomes" id="UP000178656">
    <property type="component" value="Unassembled WGS sequence"/>
</dbReference>
<feature type="binding site" evidence="4">
    <location>
        <begin position="83"/>
        <end position="84"/>
    </location>
    <ligand>
        <name>phosphate</name>
        <dbReference type="ChEBI" id="CHEBI:43474"/>
    </ligand>
</feature>
<comment type="subunit">
    <text evidence="4">Homohexamer. Dimer of a homotrimer.</text>
</comment>
<dbReference type="EMBL" id="MFGM01000074">
    <property type="protein sequence ID" value="OGF34290.1"/>
    <property type="molecule type" value="Genomic_DNA"/>
</dbReference>
<feature type="binding site" evidence="4">
    <location>
        <position position="180"/>
    </location>
    <ligand>
        <name>substrate</name>
    </ligand>
</feature>
<name>A0A1F5T5Q0_9BACT</name>
<dbReference type="InterPro" id="IPR035994">
    <property type="entry name" value="Nucleoside_phosphorylase_sf"/>
</dbReference>
<comment type="similarity">
    <text evidence="4">Belongs to the PNP/MTAP phosphorylase family. MTAP subfamily.</text>
</comment>
<dbReference type="InterPro" id="IPR000845">
    <property type="entry name" value="Nucleoside_phosphorylase_d"/>
</dbReference>
<evidence type="ECO:0000256" key="4">
    <source>
        <dbReference type="HAMAP-Rule" id="MF_01963"/>
    </source>
</evidence>
<feature type="domain" description="Nucleoside phosphorylase" evidence="5">
    <location>
        <begin position="2"/>
        <end position="240"/>
    </location>
</feature>
<evidence type="ECO:0000256" key="3">
    <source>
        <dbReference type="ARBA" id="ARBA00022726"/>
    </source>
</evidence>
<feature type="binding site" evidence="4">
    <location>
        <position position="181"/>
    </location>
    <ligand>
        <name>phosphate</name>
        <dbReference type="ChEBI" id="CHEBI:43474"/>
    </ligand>
</feature>
<comment type="miscellaneous">
    <text evidence="4">Although this enzyme belongs to the family of MTA phosphorylases based on sequence homology, it lacks several conserved amino acids in the substrate binding pocket that confer specificity towards MTA.</text>
</comment>
<reference evidence="6 7" key="1">
    <citation type="journal article" date="2016" name="Nat. Commun.">
        <title>Thousands of microbial genomes shed light on interconnected biogeochemical processes in an aquifer system.</title>
        <authorList>
            <person name="Anantharaman K."/>
            <person name="Brown C.T."/>
            <person name="Hug L.A."/>
            <person name="Sharon I."/>
            <person name="Castelle C.J."/>
            <person name="Probst A.J."/>
            <person name="Thomas B.C."/>
            <person name="Singh A."/>
            <person name="Wilkins M.J."/>
            <person name="Karaoz U."/>
            <person name="Brodie E.L."/>
            <person name="Williams K.H."/>
            <person name="Hubbard S.S."/>
            <person name="Banfield J.F."/>
        </authorList>
    </citation>
    <scope>NUCLEOTIDE SEQUENCE [LARGE SCALE GENOMIC DNA]</scope>
</reference>
<evidence type="ECO:0000313" key="6">
    <source>
        <dbReference type="EMBL" id="OGF34290.1"/>
    </source>
</evidence>
<feature type="binding site" evidence="4">
    <location>
        <begin position="50"/>
        <end position="51"/>
    </location>
    <ligand>
        <name>phosphate</name>
        <dbReference type="ChEBI" id="CHEBI:43474"/>
    </ligand>
</feature>
<feature type="site" description="Important for substrate specificity" evidence="4">
    <location>
        <position position="217"/>
    </location>
</feature>
<dbReference type="CDD" id="cd09010">
    <property type="entry name" value="MTAP_SsMTAPII_like_MTIP"/>
    <property type="match status" value="1"/>
</dbReference>
<dbReference type="PROSITE" id="PS01240">
    <property type="entry name" value="PNP_MTAP_2"/>
    <property type="match status" value="1"/>
</dbReference>
<dbReference type="PANTHER" id="PTHR42679:SF2">
    <property type="entry name" value="S-METHYL-5'-THIOADENOSINE PHOSPHORYLASE"/>
    <property type="match status" value="1"/>
</dbReference>
<dbReference type="Gene3D" id="3.40.50.1580">
    <property type="entry name" value="Nucleoside phosphorylase domain"/>
    <property type="match status" value="1"/>
</dbReference>
<dbReference type="EC" id="2.4.2.1" evidence="4"/>
<evidence type="ECO:0000313" key="7">
    <source>
        <dbReference type="Proteomes" id="UP000178656"/>
    </source>
</evidence>
<evidence type="ECO:0000259" key="5">
    <source>
        <dbReference type="Pfam" id="PF01048"/>
    </source>
</evidence>
<comment type="function">
    <text evidence="4">Purine nucleoside phosphorylase involved in purine salvage.</text>
</comment>